<feature type="region of interest" description="Disordered" evidence="10">
    <location>
        <begin position="748"/>
        <end position="845"/>
    </location>
</feature>
<dbReference type="GO" id="GO:0005634">
    <property type="term" value="C:nucleus"/>
    <property type="evidence" value="ECO:0007669"/>
    <property type="project" value="UniProtKB-SubCell"/>
</dbReference>
<evidence type="ECO:0000313" key="12">
    <source>
        <dbReference type="EMBL" id="KAH8091351.1"/>
    </source>
</evidence>
<evidence type="ECO:0000313" key="13">
    <source>
        <dbReference type="Proteomes" id="UP000813824"/>
    </source>
</evidence>
<evidence type="ECO:0000256" key="6">
    <source>
        <dbReference type="ARBA" id="ARBA00022843"/>
    </source>
</evidence>
<feature type="compositionally biased region" description="Polar residues" evidence="10">
    <location>
        <begin position="875"/>
        <end position="894"/>
    </location>
</feature>
<feature type="compositionally biased region" description="Gly residues" evidence="10">
    <location>
        <begin position="1427"/>
        <end position="1437"/>
    </location>
</feature>
<keyword evidence="13" id="KW-1185">Reference proteome</keyword>
<dbReference type="GO" id="GO:0006355">
    <property type="term" value="P:regulation of DNA-templated transcription"/>
    <property type="evidence" value="ECO:0007669"/>
    <property type="project" value="InterPro"/>
</dbReference>
<feature type="compositionally biased region" description="Low complexity" evidence="10">
    <location>
        <begin position="579"/>
        <end position="588"/>
    </location>
</feature>
<feature type="compositionally biased region" description="Low complexity" evidence="10">
    <location>
        <begin position="658"/>
        <end position="671"/>
    </location>
</feature>
<dbReference type="Pfam" id="PF10497">
    <property type="entry name" value="zf-4CXXC_R1"/>
    <property type="match status" value="1"/>
</dbReference>
<feature type="compositionally biased region" description="Polar residues" evidence="10">
    <location>
        <begin position="129"/>
        <end position="158"/>
    </location>
</feature>
<evidence type="ECO:0000256" key="7">
    <source>
        <dbReference type="ARBA" id="ARBA00023015"/>
    </source>
</evidence>
<feature type="region of interest" description="Disordered" evidence="10">
    <location>
        <begin position="407"/>
        <end position="433"/>
    </location>
</feature>
<comment type="caution">
    <text evidence="12">The sequence shown here is derived from an EMBL/GenBank/DDBJ whole genome shotgun (WGS) entry which is preliminary data.</text>
</comment>
<feature type="compositionally biased region" description="Basic and acidic residues" evidence="10">
    <location>
        <begin position="1045"/>
        <end position="1063"/>
    </location>
</feature>
<feature type="compositionally biased region" description="Low complexity" evidence="10">
    <location>
        <begin position="37"/>
        <end position="49"/>
    </location>
</feature>
<evidence type="ECO:0000259" key="11">
    <source>
        <dbReference type="Pfam" id="PF10497"/>
    </source>
</evidence>
<evidence type="ECO:0000256" key="2">
    <source>
        <dbReference type="ARBA" id="ARBA00004496"/>
    </source>
</evidence>
<keyword evidence="3" id="KW-0963">Cytoplasm</keyword>
<feature type="compositionally biased region" description="Polar residues" evidence="10">
    <location>
        <begin position="823"/>
        <end position="845"/>
    </location>
</feature>
<feature type="region of interest" description="Disordered" evidence="10">
    <location>
        <begin position="551"/>
        <end position="598"/>
    </location>
</feature>
<feature type="region of interest" description="Disordered" evidence="10">
    <location>
        <begin position="612"/>
        <end position="692"/>
    </location>
</feature>
<keyword evidence="5" id="KW-0597">Phosphoprotein</keyword>
<evidence type="ECO:0000256" key="9">
    <source>
        <dbReference type="ARBA" id="ARBA00023242"/>
    </source>
</evidence>
<evidence type="ECO:0000256" key="3">
    <source>
        <dbReference type="ARBA" id="ARBA00022490"/>
    </source>
</evidence>
<keyword evidence="8" id="KW-0804">Transcription</keyword>
<feature type="region of interest" description="Disordered" evidence="10">
    <location>
        <begin position="1"/>
        <end position="87"/>
    </location>
</feature>
<feature type="domain" description="Zinc-finger" evidence="11">
    <location>
        <begin position="1127"/>
        <end position="1199"/>
    </location>
</feature>
<comment type="subcellular location">
    <subcellularLocation>
        <location evidence="2">Cytoplasm</location>
    </subcellularLocation>
    <subcellularLocation>
        <location evidence="1">Nucleus</location>
    </subcellularLocation>
</comment>
<keyword evidence="7" id="KW-0805">Transcription regulation</keyword>
<evidence type="ECO:0000256" key="4">
    <source>
        <dbReference type="ARBA" id="ARBA00022499"/>
    </source>
</evidence>
<dbReference type="InterPro" id="IPR018866">
    <property type="entry name" value="Znf-4CXXC_R1"/>
</dbReference>
<dbReference type="GO" id="GO:0005737">
    <property type="term" value="C:cytoplasm"/>
    <property type="evidence" value="ECO:0007669"/>
    <property type="project" value="UniProtKB-SubCell"/>
</dbReference>
<feature type="region of interest" description="Disordered" evidence="10">
    <location>
        <begin position="478"/>
        <end position="537"/>
    </location>
</feature>
<accession>A0A8K0UGW1</accession>
<dbReference type="PANTHER" id="PTHR31169">
    <property type="entry name" value="OS05G0300700 PROTEIN"/>
    <property type="match status" value="1"/>
</dbReference>
<feature type="region of interest" description="Disordered" evidence="10">
    <location>
        <begin position="1234"/>
        <end position="1262"/>
    </location>
</feature>
<feature type="compositionally biased region" description="Basic and acidic residues" evidence="10">
    <location>
        <begin position="970"/>
        <end position="980"/>
    </location>
</feature>
<name>A0A8K0UGW1_9AGAR</name>
<feature type="compositionally biased region" description="Low complexity" evidence="10">
    <location>
        <begin position="1250"/>
        <end position="1262"/>
    </location>
</feature>
<feature type="compositionally biased region" description="Low complexity" evidence="10">
    <location>
        <begin position="414"/>
        <end position="424"/>
    </location>
</feature>
<evidence type="ECO:0000256" key="10">
    <source>
        <dbReference type="SAM" id="MobiDB-lite"/>
    </source>
</evidence>
<feature type="compositionally biased region" description="Basic and acidic residues" evidence="10">
    <location>
        <begin position="624"/>
        <end position="635"/>
    </location>
</feature>
<feature type="region of interest" description="Disordered" evidence="10">
    <location>
        <begin position="860"/>
        <end position="1117"/>
    </location>
</feature>
<feature type="compositionally biased region" description="Low complexity" evidence="10">
    <location>
        <begin position="1403"/>
        <end position="1418"/>
    </location>
</feature>
<proteinExistence type="predicted"/>
<feature type="compositionally biased region" description="Pro residues" evidence="10">
    <location>
        <begin position="902"/>
        <end position="919"/>
    </location>
</feature>
<protein>
    <recommendedName>
        <fullName evidence="11">Zinc-finger domain-containing protein</fullName>
    </recommendedName>
</protein>
<dbReference type="OrthoDB" id="298344at2759"/>
<evidence type="ECO:0000256" key="1">
    <source>
        <dbReference type="ARBA" id="ARBA00004123"/>
    </source>
</evidence>
<reference evidence="12" key="1">
    <citation type="journal article" date="2021" name="New Phytol.">
        <title>Evolutionary innovations through gain and loss of genes in the ectomycorrhizal Boletales.</title>
        <authorList>
            <person name="Wu G."/>
            <person name="Miyauchi S."/>
            <person name="Morin E."/>
            <person name="Kuo A."/>
            <person name="Drula E."/>
            <person name="Varga T."/>
            <person name="Kohler A."/>
            <person name="Feng B."/>
            <person name="Cao Y."/>
            <person name="Lipzen A."/>
            <person name="Daum C."/>
            <person name="Hundley H."/>
            <person name="Pangilinan J."/>
            <person name="Johnson J."/>
            <person name="Barry K."/>
            <person name="LaButti K."/>
            <person name="Ng V."/>
            <person name="Ahrendt S."/>
            <person name="Min B."/>
            <person name="Choi I.G."/>
            <person name="Park H."/>
            <person name="Plett J.M."/>
            <person name="Magnuson J."/>
            <person name="Spatafora J.W."/>
            <person name="Nagy L.G."/>
            <person name="Henrissat B."/>
            <person name="Grigoriev I.V."/>
            <person name="Yang Z.L."/>
            <person name="Xu J."/>
            <person name="Martin F.M."/>
        </authorList>
    </citation>
    <scope>NUCLEOTIDE SEQUENCE</scope>
    <source>
        <strain evidence="12">KKN 215</strain>
    </source>
</reference>
<feature type="compositionally biased region" description="Polar residues" evidence="10">
    <location>
        <begin position="1105"/>
        <end position="1117"/>
    </location>
</feature>
<dbReference type="InterPro" id="IPR040221">
    <property type="entry name" value="CDCA7/CDA7L"/>
</dbReference>
<feature type="compositionally biased region" description="Polar residues" evidence="10">
    <location>
        <begin position="636"/>
        <end position="657"/>
    </location>
</feature>
<feature type="region of interest" description="Disordered" evidence="10">
    <location>
        <begin position="1394"/>
        <end position="1437"/>
    </location>
</feature>
<keyword evidence="6" id="KW-0832">Ubl conjugation</keyword>
<keyword evidence="4" id="KW-1017">Isopeptide bond</keyword>
<dbReference type="Proteomes" id="UP000813824">
    <property type="component" value="Unassembled WGS sequence"/>
</dbReference>
<gene>
    <name evidence="12" type="ORF">BXZ70DRAFT_953158</name>
</gene>
<feature type="compositionally biased region" description="Low complexity" evidence="10">
    <location>
        <begin position="944"/>
        <end position="959"/>
    </location>
</feature>
<keyword evidence="9" id="KW-0539">Nucleus</keyword>
<feature type="compositionally biased region" description="Basic and acidic residues" evidence="10">
    <location>
        <begin position="1025"/>
        <end position="1038"/>
    </location>
</feature>
<feature type="compositionally biased region" description="Polar residues" evidence="10">
    <location>
        <begin position="559"/>
        <end position="571"/>
    </location>
</feature>
<evidence type="ECO:0000256" key="8">
    <source>
        <dbReference type="ARBA" id="ARBA00023163"/>
    </source>
</evidence>
<dbReference type="EMBL" id="JAEVFJ010000036">
    <property type="protein sequence ID" value="KAH8091351.1"/>
    <property type="molecule type" value="Genomic_DNA"/>
</dbReference>
<sequence>MPFSDFSSLSNWDGKASSSPSGSNQRDAEVDAPRNARSSMQPPSSSRPFRTLKHRKTPAFWDADLPINEPAIPQTPQADSDSDRDSDRVTAMLTAVSPDQLSVGSTFEQDAERSIEWKHGQGHRPLTAQAHNTPTNASYSRNGAPHSNHQVASSSYSSGAPEKASVPLPGHVSSLDIAQMELDWNPFSSKPLQNPSFHKPLAHPSLPSTSALIHSGTGHGAILPHFHSGYSDMSQVGYPGDVVGVGSFTSEDIETSHATQQAWLSVTPRRELPLIGPLERPMVNRRVSYELSSALGSTSEVEESTSIGTLNSIFQTVPLNISSDAEQSQLPWASTHAPRLPTTDPAAVLVDTPSSPSATGKSPIFPAKEITNGARIDLDSDVIRGRFFKGKLGSALIFRRTDDSVQRFETPVTSQPEPSFSQPSSDKEGDVLSALGPSSEALAALPSTTVQRELSTSGASTLIDLTQDDSAVATIPAKSVTPVPRDPEPLFLPSPPSSPNSNEPQPKRKSGRTHRSDTEQHVQQSESSDDEPILRKRKPFGSAVIVSRRRIASPAVPESRSNTADTASRRSQGVEDEGSIISISSDSSAPVSLAPTSPVRYPRKRRKIAPIPNRAYVLISRPPGFDKRDYTEQQRKSSAPHPSSQTTQFPSPTRPQASSSVRSPTTVLSSSPRRRRTSSQDAQTQSVSRVMDTGPLRLLSGYVTVDDDPDVVHAVEVGARQALSLEYALPYVISLRHLQRQLSLRYTPHDRSIPTSPQEDPAVEPPPQFEDNDLTGIGPPPRTPVRSAPGVPDVPSRLPTPLGQGSPRAFQPSHGPTLHDHSTSGLAPTITSLIHTPPSSQVQNGYDRSLYRFDDDSLAGAGPSSSWSIPEFQPSEFSPTTNLDLSWDGNTINPSLLLGEAPQPPPQTWSPSPSPPPGPSSHFSSPSSRRYTESVPSQFQIHTRALSRSRSPSRSTSPASQPPASPPSHFDIEEPLRDVDDGTEGSEYDPTVRPSSPKKSPQRKGKGRAADVGIRARPSATLKPVWRDRSVTPVDGKRERRPSKRVLEAGVKERNGMGAREDGVIPEVGDDTVSVASHAGKGKGKGKGKEGDRSSSRPPKRKGSQSEVARSNSGSKQTFTALAMAPTACHHCRSTTLREKMKCTVIREDGQPCTLRYCVSCIQKRYPDITFDPLAVRFQCPRCSDTCNCTVCSRRRGEEYIPERRGGYINYLETGIIPEIGSGSITRFGPPAVSLKTRPSRAASRRTRETAAASEAPRPAPRATAASLAAQAEADRLAASSLALPKGQFWGTVYGLNGGRQGTAVIATSGDTVIIKNTVPDPVVVKHMRKRRGYVGIPQPHFSAAARAGSLISELSGITPSPAPTEATAAAASRKKGAFVGSRHVLSDSRYKSLDEHIKEQSDVGSGSSRSPSPLSELTESEDEGDGGNTDGAGGVVGDTDAVVDAFKLAEIMHDAALAV</sequence>
<feature type="region of interest" description="Disordered" evidence="10">
    <location>
        <begin position="121"/>
        <end position="167"/>
    </location>
</feature>
<organism evidence="12 13">
    <name type="scientific">Cristinia sonorae</name>
    <dbReference type="NCBI Taxonomy" id="1940300"/>
    <lineage>
        <taxon>Eukaryota</taxon>
        <taxon>Fungi</taxon>
        <taxon>Dikarya</taxon>
        <taxon>Basidiomycota</taxon>
        <taxon>Agaricomycotina</taxon>
        <taxon>Agaricomycetes</taxon>
        <taxon>Agaricomycetidae</taxon>
        <taxon>Agaricales</taxon>
        <taxon>Pleurotineae</taxon>
        <taxon>Stephanosporaceae</taxon>
        <taxon>Cristinia</taxon>
    </lineage>
</organism>
<evidence type="ECO:0000256" key="5">
    <source>
        <dbReference type="ARBA" id="ARBA00022553"/>
    </source>
</evidence>
<feature type="compositionally biased region" description="Polar residues" evidence="10">
    <location>
        <begin position="1"/>
        <end position="25"/>
    </location>
</feature>
<dbReference type="PANTHER" id="PTHR31169:SF8">
    <property type="entry name" value="ZINC-FINGER DOMAIN OF MONOAMINE-OXIDASE A REPRESSOR R1 PROTEIN"/>
    <property type="match status" value="1"/>
</dbReference>